<comment type="catalytic activity">
    <reaction evidence="8 9">
        <text>hydroxymethylbilane = uroporphyrinogen III + H2O</text>
        <dbReference type="Rhea" id="RHEA:18965"/>
        <dbReference type="ChEBI" id="CHEBI:15377"/>
        <dbReference type="ChEBI" id="CHEBI:57308"/>
        <dbReference type="ChEBI" id="CHEBI:57845"/>
        <dbReference type="EC" id="4.2.1.75"/>
    </reaction>
</comment>
<protein>
    <recommendedName>
        <fullName evidence="7 9">Uroporphyrinogen-III synthase</fullName>
        <ecNumber evidence="3 9">4.2.1.75</ecNumber>
    </recommendedName>
</protein>
<name>A0A2A5B9X1_9GAMM</name>
<evidence type="ECO:0000256" key="6">
    <source>
        <dbReference type="ARBA" id="ARBA00037589"/>
    </source>
</evidence>
<dbReference type="AlphaFoldDB" id="A0A2A5B9X1"/>
<dbReference type="InterPro" id="IPR003754">
    <property type="entry name" value="4pyrrol_synth_uPrphyn_synth"/>
</dbReference>
<comment type="caution">
    <text evidence="11">The sequence shown here is derived from an EMBL/GenBank/DDBJ whole genome shotgun (WGS) entry which is preliminary data.</text>
</comment>
<evidence type="ECO:0000256" key="5">
    <source>
        <dbReference type="ARBA" id="ARBA00023244"/>
    </source>
</evidence>
<reference evidence="12" key="1">
    <citation type="submission" date="2017-08" db="EMBL/GenBank/DDBJ databases">
        <title>A dynamic microbial community with high functional redundancy inhabits the cold, oxic subseafloor aquifer.</title>
        <authorList>
            <person name="Tully B.J."/>
            <person name="Wheat C.G."/>
            <person name="Glazer B.T."/>
            <person name="Huber J.A."/>
        </authorList>
    </citation>
    <scope>NUCLEOTIDE SEQUENCE [LARGE SCALE GENOMIC DNA]</scope>
</reference>
<evidence type="ECO:0000256" key="4">
    <source>
        <dbReference type="ARBA" id="ARBA00023239"/>
    </source>
</evidence>
<evidence type="ECO:0000259" key="10">
    <source>
        <dbReference type="Pfam" id="PF02602"/>
    </source>
</evidence>
<dbReference type="PANTHER" id="PTHR38042">
    <property type="entry name" value="UROPORPHYRINOGEN-III SYNTHASE, CHLOROPLASTIC"/>
    <property type="match status" value="1"/>
</dbReference>
<evidence type="ECO:0000256" key="1">
    <source>
        <dbReference type="ARBA" id="ARBA00004772"/>
    </source>
</evidence>
<sequence length="261" mass="28330">MIADSLADVHVLITRPAKQQESLRAAIEAAGGKVLSLPLIDIQPLQLKDEIQAVRDKVQSLDSYQILIFVSSNAARFGAELIASYWPQFPLELSVVATGPSTASSLHELLDCDVILPSCGMTSEDVLELPLLNDVKDKKIGIVRGNGGRELMAETLLGRGAQVDYLEAYTRVAIDYDTKQFNQQLETHRVNVLTVTSSESLNRLQLMLADNKEEMSLLPLLVPSERVAQQARAAGFSEVVNANGADTVSFLAALELIASSK</sequence>
<organism evidence="11 12">
    <name type="scientific">SAR86 cluster bacterium</name>
    <dbReference type="NCBI Taxonomy" id="2030880"/>
    <lineage>
        <taxon>Bacteria</taxon>
        <taxon>Pseudomonadati</taxon>
        <taxon>Pseudomonadota</taxon>
        <taxon>Gammaproteobacteria</taxon>
        <taxon>SAR86 cluster</taxon>
    </lineage>
</organism>
<evidence type="ECO:0000256" key="9">
    <source>
        <dbReference type="RuleBase" id="RU366031"/>
    </source>
</evidence>
<dbReference type="EMBL" id="NVVJ01000003">
    <property type="protein sequence ID" value="PCJ28255.1"/>
    <property type="molecule type" value="Genomic_DNA"/>
</dbReference>
<dbReference type="Gene3D" id="3.40.50.10090">
    <property type="match status" value="2"/>
</dbReference>
<feature type="domain" description="Tetrapyrrole biosynthesis uroporphyrinogen III synthase" evidence="10">
    <location>
        <begin position="22"/>
        <end position="245"/>
    </location>
</feature>
<dbReference type="UniPathway" id="UPA00251">
    <property type="reaction ID" value="UER00320"/>
</dbReference>
<dbReference type="InterPro" id="IPR036108">
    <property type="entry name" value="4pyrrol_syn_uPrphyn_synt_sf"/>
</dbReference>
<accession>A0A2A5B9X1</accession>
<comment type="function">
    <text evidence="6 9">Catalyzes cyclization of the linear tetrapyrrole, hydroxymethylbilane, to the macrocyclic uroporphyrinogen III.</text>
</comment>
<dbReference type="GO" id="GO:0006780">
    <property type="term" value="P:uroporphyrinogen III biosynthetic process"/>
    <property type="evidence" value="ECO:0007669"/>
    <property type="project" value="UniProtKB-UniRule"/>
</dbReference>
<gene>
    <name evidence="11" type="ORF">COA96_01750</name>
</gene>
<evidence type="ECO:0000313" key="12">
    <source>
        <dbReference type="Proteomes" id="UP000218327"/>
    </source>
</evidence>
<dbReference type="Pfam" id="PF02602">
    <property type="entry name" value="HEM4"/>
    <property type="match status" value="1"/>
</dbReference>
<dbReference type="InterPro" id="IPR039793">
    <property type="entry name" value="UROS/Hem4"/>
</dbReference>
<keyword evidence="4 9" id="KW-0456">Lyase</keyword>
<dbReference type="PANTHER" id="PTHR38042:SF1">
    <property type="entry name" value="UROPORPHYRINOGEN-III SYNTHASE, CHLOROPLASTIC"/>
    <property type="match status" value="1"/>
</dbReference>
<dbReference type="CDD" id="cd06578">
    <property type="entry name" value="HemD"/>
    <property type="match status" value="1"/>
</dbReference>
<comment type="similarity">
    <text evidence="2 9">Belongs to the uroporphyrinogen-III synthase family.</text>
</comment>
<evidence type="ECO:0000256" key="7">
    <source>
        <dbReference type="ARBA" id="ARBA00040167"/>
    </source>
</evidence>
<evidence type="ECO:0000256" key="8">
    <source>
        <dbReference type="ARBA" id="ARBA00048617"/>
    </source>
</evidence>
<dbReference type="Proteomes" id="UP000218327">
    <property type="component" value="Unassembled WGS sequence"/>
</dbReference>
<dbReference type="SUPFAM" id="SSF69618">
    <property type="entry name" value="HemD-like"/>
    <property type="match status" value="1"/>
</dbReference>
<keyword evidence="5 9" id="KW-0627">Porphyrin biosynthesis</keyword>
<comment type="pathway">
    <text evidence="1 9">Porphyrin-containing compound metabolism; protoporphyrin-IX biosynthesis; coproporphyrinogen-III from 5-aminolevulinate: step 3/4.</text>
</comment>
<evidence type="ECO:0000256" key="2">
    <source>
        <dbReference type="ARBA" id="ARBA00008133"/>
    </source>
</evidence>
<dbReference type="EC" id="4.2.1.75" evidence="3 9"/>
<proteinExistence type="inferred from homology"/>
<evidence type="ECO:0000256" key="3">
    <source>
        <dbReference type="ARBA" id="ARBA00013109"/>
    </source>
</evidence>
<evidence type="ECO:0000313" key="11">
    <source>
        <dbReference type="EMBL" id="PCJ28255.1"/>
    </source>
</evidence>
<dbReference type="GO" id="GO:0004852">
    <property type="term" value="F:uroporphyrinogen-III synthase activity"/>
    <property type="evidence" value="ECO:0007669"/>
    <property type="project" value="UniProtKB-UniRule"/>
</dbReference>
<dbReference type="GO" id="GO:0006782">
    <property type="term" value="P:protoporphyrinogen IX biosynthetic process"/>
    <property type="evidence" value="ECO:0007669"/>
    <property type="project" value="UniProtKB-UniRule"/>
</dbReference>